<evidence type="ECO:0000256" key="2">
    <source>
        <dbReference type="SAM" id="Phobius"/>
    </source>
</evidence>
<reference evidence="3 4" key="1">
    <citation type="submission" date="2019-03" db="EMBL/GenBank/DDBJ databases">
        <title>Genomic Encyclopedia of Type Strains, Phase IV (KMG-IV): sequencing the most valuable type-strain genomes for metagenomic binning, comparative biology and taxonomic classification.</title>
        <authorList>
            <person name="Goeker M."/>
        </authorList>
    </citation>
    <scope>NUCLEOTIDE SEQUENCE [LARGE SCALE GENOMIC DNA]</scope>
    <source>
        <strain evidence="3 4">DSM 45361</strain>
    </source>
</reference>
<keyword evidence="2" id="KW-0472">Membrane</keyword>
<dbReference type="RefSeq" id="WP_243754111.1">
    <property type="nucleotide sequence ID" value="NZ_SNXZ01000003.1"/>
</dbReference>
<evidence type="ECO:0000313" key="3">
    <source>
        <dbReference type="EMBL" id="TDP97182.1"/>
    </source>
</evidence>
<organism evidence="3 4">
    <name type="scientific">Labedaea rhizosphaerae</name>
    <dbReference type="NCBI Taxonomy" id="598644"/>
    <lineage>
        <taxon>Bacteria</taxon>
        <taxon>Bacillati</taxon>
        <taxon>Actinomycetota</taxon>
        <taxon>Actinomycetes</taxon>
        <taxon>Pseudonocardiales</taxon>
        <taxon>Pseudonocardiaceae</taxon>
        <taxon>Labedaea</taxon>
    </lineage>
</organism>
<dbReference type="Pfam" id="PF10821">
    <property type="entry name" value="DUF2567"/>
    <property type="match status" value="1"/>
</dbReference>
<keyword evidence="2" id="KW-0812">Transmembrane</keyword>
<dbReference type="EMBL" id="SNXZ01000003">
    <property type="protein sequence ID" value="TDP97182.1"/>
    <property type="molecule type" value="Genomic_DNA"/>
</dbReference>
<feature type="transmembrane region" description="Helical" evidence="2">
    <location>
        <begin position="100"/>
        <end position="121"/>
    </location>
</feature>
<name>A0A4R6SB82_LABRH</name>
<evidence type="ECO:0000256" key="1">
    <source>
        <dbReference type="SAM" id="MobiDB-lite"/>
    </source>
</evidence>
<gene>
    <name evidence="3" type="ORF">EV186_103143</name>
</gene>
<keyword evidence="2" id="KW-1133">Transmembrane helix</keyword>
<feature type="compositionally biased region" description="Polar residues" evidence="1">
    <location>
        <begin position="16"/>
        <end position="26"/>
    </location>
</feature>
<feature type="transmembrane region" description="Helical" evidence="2">
    <location>
        <begin position="128"/>
        <end position="149"/>
    </location>
</feature>
<feature type="transmembrane region" description="Helical" evidence="2">
    <location>
        <begin position="48"/>
        <end position="69"/>
    </location>
</feature>
<comment type="caution">
    <text evidence="3">The sequence shown here is derived from an EMBL/GenBank/DDBJ whole genome shotgun (WGS) entry which is preliminary data.</text>
</comment>
<feature type="region of interest" description="Disordered" evidence="1">
    <location>
        <begin position="1"/>
        <end position="28"/>
    </location>
</feature>
<dbReference type="InterPro" id="IPR021213">
    <property type="entry name" value="DUF2567"/>
</dbReference>
<evidence type="ECO:0000313" key="4">
    <source>
        <dbReference type="Proteomes" id="UP000295444"/>
    </source>
</evidence>
<dbReference type="AlphaFoldDB" id="A0A4R6SB82"/>
<feature type="transmembrane region" description="Helical" evidence="2">
    <location>
        <begin position="177"/>
        <end position="197"/>
    </location>
</feature>
<sequence>MADRSTDSIDSTDSTAGAQVTATPAQHPSYPMYVPPHVPARVVIKPDLLPAVSVLSTVAIFGIAIGWLWSRLAPPQMVRQVSQTQRFPLTSEDYHPFDDLAVFGVLALGAGIVTAVAVWFLRERRGPVILVAAVLGGLVAAWLAMQIGVSFGQSRFPVPGAPKVGDVFALAPKIDSAWVVVAWPFTTALVYGALAAWSNSDDLGRRLG</sequence>
<accession>A0A4R6SB82</accession>
<keyword evidence="4" id="KW-1185">Reference proteome</keyword>
<dbReference type="Proteomes" id="UP000295444">
    <property type="component" value="Unassembled WGS sequence"/>
</dbReference>
<protein>
    <submittedName>
        <fullName evidence="3">Uncharacterized protein DUF2567</fullName>
    </submittedName>
</protein>
<proteinExistence type="predicted"/>